<keyword evidence="2" id="KW-0808">Transferase</keyword>
<organism evidence="3 4">
    <name type="scientific">Alloalcanivorax marinus</name>
    <dbReference type="NCBI Taxonomy" id="1177169"/>
    <lineage>
        <taxon>Bacteria</taxon>
        <taxon>Pseudomonadati</taxon>
        <taxon>Pseudomonadota</taxon>
        <taxon>Gammaproteobacteria</taxon>
        <taxon>Oceanospirillales</taxon>
        <taxon>Alcanivoracaceae</taxon>
        <taxon>Alloalcanivorax</taxon>
    </lineage>
</organism>
<sequence length="221" mass="24032">MAASRNPPAALQARLNRLLPDIRLLATPLPLVPSLSLWLLDRLVDERLDQAVANALMEAPPYWALCWASGQVLARHLLAHPERVRDRCVVDVGPGSGVVAIAAARAGAARVIACDLDPDALAATEANAALNDVRVDLSDDLDACLAVADRLTAADILYDRDNLPLLERFRAAGVPVWLADSRIADLDPPGFTLLGHWRATTWPDLGESEDYNRVRIFELEP</sequence>
<keyword evidence="4" id="KW-1185">Reference proteome</keyword>
<dbReference type="GO" id="GO:0032259">
    <property type="term" value="P:methylation"/>
    <property type="evidence" value="ECO:0007669"/>
    <property type="project" value="UniProtKB-KW"/>
</dbReference>
<keyword evidence="3" id="KW-0687">Ribonucleoprotein</keyword>
<gene>
    <name evidence="3" type="ORF">LL252_05670</name>
</gene>
<dbReference type="PANTHER" id="PTHR43648">
    <property type="entry name" value="ELECTRON TRANSFER FLAVOPROTEIN BETA SUBUNIT LYSINE METHYLTRANSFERASE"/>
    <property type="match status" value="1"/>
</dbReference>
<name>A0A9Q3YLR7_9GAMM</name>
<dbReference type="Gene3D" id="3.40.50.150">
    <property type="entry name" value="Vaccinia Virus protein VP39"/>
    <property type="match status" value="1"/>
</dbReference>
<dbReference type="PANTHER" id="PTHR43648:SF1">
    <property type="entry name" value="ELECTRON TRANSFER FLAVOPROTEIN BETA SUBUNIT LYSINE METHYLTRANSFERASE"/>
    <property type="match status" value="1"/>
</dbReference>
<dbReference type="RefSeq" id="WP_228233380.1">
    <property type="nucleotide sequence ID" value="NZ_JAJGNA010000004.1"/>
</dbReference>
<dbReference type="GO" id="GO:0005840">
    <property type="term" value="C:ribosome"/>
    <property type="evidence" value="ECO:0007669"/>
    <property type="project" value="UniProtKB-KW"/>
</dbReference>
<reference evidence="3" key="1">
    <citation type="submission" date="2021-10" db="EMBL/GenBank/DDBJ databases">
        <title>The diversity and Nitrogen Metabolism of Culturable Nitrate-Utilizing Bacteria Within the Oxygen Minimum Zone of the Changjiang (Yangtze River)Estuary.</title>
        <authorList>
            <person name="Zhang D."/>
            <person name="Zheng J."/>
            <person name="Liu S."/>
            <person name="He W."/>
        </authorList>
    </citation>
    <scope>NUCLEOTIDE SEQUENCE</scope>
    <source>
        <strain evidence="3">FXH-223</strain>
    </source>
</reference>
<dbReference type="GO" id="GO:0016279">
    <property type="term" value="F:protein-lysine N-methyltransferase activity"/>
    <property type="evidence" value="ECO:0007669"/>
    <property type="project" value="TreeGrafter"/>
</dbReference>
<evidence type="ECO:0000256" key="1">
    <source>
        <dbReference type="ARBA" id="ARBA00022603"/>
    </source>
</evidence>
<dbReference type="Pfam" id="PF06325">
    <property type="entry name" value="PrmA"/>
    <property type="match status" value="1"/>
</dbReference>
<dbReference type="EMBL" id="JAJGNA010000004">
    <property type="protein sequence ID" value="MCC4308054.1"/>
    <property type="molecule type" value="Genomic_DNA"/>
</dbReference>
<keyword evidence="3" id="KW-0689">Ribosomal protein</keyword>
<accession>A0A9Q3YLR7</accession>
<proteinExistence type="predicted"/>
<dbReference type="Proteomes" id="UP001108027">
    <property type="component" value="Unassembled WGS sequence"/>
</dbReference>
<dbReference type="InterPro" id="IPR029063">
    <property type="entry name" value="SAM-dependent_MTases_sf"/>
</dbReference>
<keyword evidence="1 3" id="KW-0489">Methyltransferase</keyword>
<dbReference type="InterPro" id="IPR050078">
    <property type="entry name" value="Ribosomal_L11_MeTrfase_PrmA"/>
</dbReference>
<protein>
    <submittedName>
        <fullName evidence="3">50S ribosomal protein L11 methyltransferase</fullName>
    </submittedName>
</protein>
<evidence type="ECO:0000256" key="2">
    <source>
        <dbReference type="ARBA" id="ARBA00022679"/>
    </source>
</evidence>
<dbReference type="AlphaFoldDB" id="A0A9Q3YLR7"/>
<comment type="caution">
    <text evidence="3">The sequence shown here is derived from an EMBL/GenBank/DDBJ whole genome shotgun (WGS) entry which is preliminary data.</text>
</comment>
<dbReference type="SUPFAM" id="SSF53335">
    <property type="entry name" value="S-adenosyl-L-methionine-dependent methyltransferases"/>
    <property type="match status" value="1"/>
</dbReference>
<evidence type="ECO:0000313" key="3">
    <source>
        <dbReference type="EMBL" id="MCC4308054.1"/>
    </source>
</evidence>
<evidence type="ECO:0000313" key="4">
    <source>
        <dbReference type="Proteomes" id="UP001108027"/>
    </source>
</evidence>